<comment type="caution">
    <text evidence="2">The sequence shown here is derived from an EMBL/GenBank/DDBJ whole genome shotgun (WGS) entry which is preliminary data.</text>
</comment>
<name>A0A9P6EP31_9AGAR</name>
<dbReference type="Proteomes" id="UP000807306">
    <property type="component" value="Unassembled WGS sequence"/>
</dbReference>
<gene>
    <name evidence="2" type="ORF">CPB83DRAFT_890697</name>
</gene>
<feature type="compositionally biased region" description="Low complexity" evidence="1">
    <location>
        <begin position="235"/>
        <end position="246"/>
    </location>
</feature>
<reference evidence="2" key="1">
    <citation type="submission" date="2020-11" db="EMBL/GenBank/DDBJ databases">
        <authorList>
            <consortium name="DOE Joint Genome Institute"/>
            <person name="Ahrendt S."/>
            <person name="Riley R."/>
            <person name="Andreopoulos W."/>
            <person name="Labutti K."/>
            <person name="Pangilinan J."/>
            <person name="Ruiz-Duenas F.J."/>
            <person name="Barrasa J.M."/>
            <person name="Sanchez-Garcia M."/>
            <person name="Camarero S."/>
            <person name="Miyauchi S."/>
            <person name="Serrano A."/>
            <person name="Linde D."/>
            <person name="Babiker R."/>
            <person name="Drula E."/>
            <person name="Ayuso-Fernandez I."/>
            <person name="Pacheco R."/>
            <person name="Padilla G."/>
            <person name="Ferreira P."/>
            <person name="Barriuso J."/>
            <person name="Kellner H."/>
            <person name="Castanera R."/>
            <person name="Alfaro M."/>
            <person name="Ramirez L."/>
            <person name="Pisabarro A.G."/>
            <person name="Kuo A."/>
            <person name="Tritt A."/>
            <person name="Lipzen A."/>
            <person name="He G."/>
            <person name="Yan M."/>
            <person name="Ng V."/>
            <person name="Cullen D."/>
            <person name="Martin F."/>
            <person name="Rosso M.-N."/>
            <person name="Henrissat B."/>
            <person name="Hibbett D."/>
            <person name="Martinez A.T."/>
            <person name="Grigoriev I.V."/>
        </authorList>
    </citation>
    <scope>NUCLEOTIDE SEQUENCE</scope>
    <source>
        <strain evidence="2">CBS 506.95</strain>
    </source>
</reference>
<proteinExistence type="predicted"/>
<evidence type="ECO:0000256" key="1">
    <source>
        <dbReference type="SAM" id="MobiDB-lite"/>
    </source>
</evidence>
<feature type="compositionally biased region" description="Acidic residues" evidence="1">
    <location>
        <begin position="328"/>
        <end position="360"/>
    </location>
</feature>
<feature type="region of interest" description="Disordered" evidence="1">
    <location>
        <begin position="210"/>
        <end position="254"/>
    </location>
</feature>
<keyword evidence="3" id="KW-1185">Reference proteome</keyword>
<feature type="region of interest" description="Disordered" evidence="1">
    <location>
        <begin position="283"/>
        <end position="360"/>
    </location>
</feature>
<dbReference type="AlphaFoldDB" id="A0A9P6EP31"/>
<evidence type="ECO:0000313" key="3">
    <source>
        <dbReference type="Proteomes" id="UP000807306"/>
    </source>
</evidence>
<organism evidence="2 3">
    <name type="scientific">Crepidotus variabilis</name>
    <dbReference type="NCBI Taxonomy" id="179855"/>
    <lineage>
        <taxon>Eukaryota</taxon>
        <taxon>Fungi</taxon>
        <taxon>Dikarya</taxon>
        <taxon>Basidiomycota</taxon>
        <taxon>Agaricomycotina</taxon>
        <taxon>Agaricomycetes</taxon>
        <taxon>Agaricomycetidae</taxon>
        <taxon>Agaricales</taxon>
        <taxon>Agaricineae</taxon>
        <taxon>Crepidotaceae</taxon>
        <taxon>Crepidotus</taxon>
    </lineage>
</organism>
<protein>
    <submittedName>
        <fullName evidence="2">Uncharacterized protein</fullName>
    </submittedName>
</protein>
<accession>A0A9P6EP31</accession>
<evidence type="ECO:0000313" key="2">
    <source>
        <dbReference type="EMBL" id="KAF9532499.1"/>
    </source>
</evidence>
<sequence>MATLGAAYASGYRVPTPPILQHFSHALWCSIGVAGLGELEDIIDAEFTASQDEHILAHAGHPNDWWNDLPQTPTELAEAGYNISTVLGGLMTINNVVKSAVHPPSASGAPQIEDAFNIPRNIYPWQKSDSASGPSAPQASTARPLDPAHKSILLSHLEKVIKSIDSTFVFSQAALARAIEASEQSQERSTCLQKLLELYEKDELHLSNFEESKGTFRTPAVGTEHSDASDNTDGSTPSSESSSNPTAVQTRLSRKAVNTFQISSSYSSSYNAAISPPDNRHLDCPNGVFYPPSPTVTDSDPRVSPATTEITTSSSDTEDESSTRSEDSNPDEPFDVSDSEDDTNGSEWEQPIDSDDEKSK</sequence>
<dbReference type="EMBL" id="MU157831">
    <property type="protein sequence ID" value="KAF9532499.1"/>
    <property type="molecule type" value="Genomic_DNA"/>
</dbReference>